<dbReference type="AlphaFoldDB" id="X1LZC2"/>
<protein>
    <recommendedName>
        <fullName evidence="3">Glycosyltransferase 2-like domain-containing protein</fullName>
    </recommendedName>
</protein>
<proteinExistence type="predicted"/>
<feature type="transmembrane region" description="Helical" evidence="1">
    <location>
        <begin position="128"/>
        <end position="147"/>
    </location>
</feature>
<evidence type="ECO:0000313" key="2">
    <source>
        <dbReference type="EMBL" id="GAI24443.1"/>
    </source>
</evidence>
<feature type="non-terminal residue" evidence="2">
    <location>
        <position position="1"/>
    </location>
</feature>
<dbReference type="Gene3D" id="3.90.550.10">
    <property type="entry name" value="Spore Coat Polysaccharide Biosynthesis Protein SpsA, Chain A"/>
    <property type="match status" value="1"/>
</dbReference>
<keyword evidence="1" id="KW-0472">Membrane</keyword>
<keyword evidence="1" id="KW-1133">Transmembrane helix</keyword>
<organism evidence="2">
    <name type="scientific">marine sediment metagenome</name>
    <dbReference type="NCBI Taxonomy" id="412755"/>
    <lineage>
        <taxon>unclassified sequences</taxon>
        <taxon>metagenomes</taxon>
        <taxon>ecological metagenomes</taxon>
    </lineage>
</organism>
<accession>X1LZC2</accession>
<dbReference type="InterPro" id="IPR029044">
    <property type="entry name" value="Nucleotide-diphossugar_trans"/>
</dbReference>
<evidence type="ECO:0000256" key="1">
    <source>
        <dbReference type="SAM" id="Phobius"/>
    </source>
</evidence>
<keyword evidence="1" id="KW-0812">Transmembrane</keyword>
<comment type="caution">
    <text evidence="2">The sequence shown here is derived from an EMBL/GenBank/DDBJ whole genome shotgun (WGS) entry which is preliminary data.</text>
</comment>
<sequence length="170" mass="19758">IAERVNGVVIGINMIIINDDEEVKGYRKYPKMIKGKAMLLRNLVADPAVMFDKKTILSLGGYDPEMRNGEAYDLWLRLLDKGYKIYNLPNYLIKYRYHKGALKYRVFKRAVLETMKLQIKAIRKYKNIGFNILFPIYFLAEIILLILPARFGYSLVEKISVRGELAEEST</sequence>
<dbReference type="EMBL" id="BARV01017532">
    <property type="protein sequence ID" value="GAI24443.1"/>
    <property type="molecule type" value="Genomic_DNA"/>
</dbReference>
<gene>
    <name evidence="2" type="ORF">S06H3_29862</name>
</gene>
<name>X1LZC2_9ZZZZ</name>
<reference evidence="2" key="1">
    <citation type="journal article" date="2014" name="Front. Microbiol.">
        <title>High frequency of phylogenetically diverse reductive dehalogenase-homologous genes in deep subseafloor sedimentary metagenomes.</title>
        <authorList>
            <person name="Kawai M."/>
            <person name="Futagami T."/>
            <person name="Toyoda A."/>
            <person name="Takaki Y."/>
            <person name="Nishi S."/>
            <person name="Hori S."/>
            <person name="Arai W."/>
            <person name="Tsubouchi T."/>
            <person name="Morono Y."/>
            <person name="Uchiyama I."/>
            <person name="Ito T."/>
            <person name="Fujiyama A."/>
            <person name="Inagaki F."/>
            <person name="Takami H."/>
        </authorList>
    </citation>
    <scope>NUCLEOTIDE SEQUENCE</scope>
    <source>
        <strain evidence="2">Expedition CK06-06</strain>
    </source>
</reference>
<evidence type="ECO:0008006" key="3">
    <source>
        <dbReference type="Google" id="ProtNLM"/>
    </source>
</evidence>
<dbReference type="SUPFAM" id="SSF53448">
    <property type="entry name" value="Nucleotide-diphospho-sugar transferases"/>
    <property type="match status" value="1"/>
</dbReference>